<dbReference type="NCBIfam" id="TIGR01891">
    <property type="entry name" value="amidohydrolases"/>
    <property type="match status" value="1"/>
</dbReference>
<evidence type="ECO:0000313" key="2">
    <source>
        <dbReference type="EMBL" id="VAW12415.1"/>
    </source>
</evidence>
<gene>
    <name evidence="2" type="ORF">MNBD_BACTEROID01-228</name>
</gene>
<dbReference type="PANTHER" id="PTHR11014:SF63">
    <property type="entry name" value="METALLOPEPTIDASE, PUTATIVE (AFU_ORTHOLOGUE AFUA_6G09600)-RELATED"/>
    <property type="match status" value="1"/>
</dbReference>
<dbReference type="AlphaFoldDB" id="A0A3B0T236"/>
<feature type="domain" description="Peptidase M20 dimerisation" evidence="1">
    <location>
        <begin position="192"/>
        <end position="286"/>
    </location>
</feature>
<dbReference type="InterPro" id="IPR011650">
    <property type="entry name" value="Peptidase_M20_dimer"/>
</dbReference>
<dbReference type="SUPFAM" id="SSF53187">
    <property type="entry name" value="Zn-dependent exopeptidases"/>
    <property type="match status" value="1"/>
</dbReference>
<proteinExistence type="predicted"/>
<evidence type="ECO:0000259" key="1">
    <source>
        <dbReference type="Pfam" id="PF07687"/>
    </source>
</evidence>
<dbReference type="SUPFAM" id="SSF55031">
    <property type="entry name" value="Bacterial exopeptidase dimerisation domain"/>
    <property type="match status" value="1"/>
</dbReference>
<dbReference type="EMBL" id="UOEP01000002">
    <property type="protein sequence ID" value="VAW12415.1"/>
    <property type="molecule type" value="Genomic_DNA"/>
</dbReference>
<name>A0A3B0T236_9ZZZZ</name>
<dbReference type="Pfam" id="PF01546">
    <property type="entry name" value="Peptidase_M20"/>
    <property type="match status" value="1"/>
</dbReference>
<dbReference type="PANTHER" id="PTHR11014">
    <property type="entry name" value="PEPTIDASE M20 FAMILY MEMBER"/>
    <property type="match status" value="1"/>
</dbReference>
<dbReference type="CDD" id="cd03886">
    <property type="entry name" value="M20_Acy1"/>
    <property type="match status" value="1"/>
</dbReference>
<protein>
    <submittedName>
        <fullName evidence="2">N-acetyl-L,L-diaminopimelate deacetylase</fullName>
        <ecNumber evidence="2">3.5.1.47</ecNumber>
    </submittedName>
</protein>
<dbReference type="Gene3D" id="3.30.70.360">
    <property type="match status" value="1"/>
</dbReference>
<organism evidence="2">
    <name type="scientific">hydrothermal vent metagenome</name>
    <dbReference type="NCBI Taxonomy" id="652676"/>
    <lineage>
        <taxon>unclassified sequences</taxon>
        <taxon>metagenomes</taxon>
        <taxon>ecological metagenomes</taxon>
    </lineage>
</organism>
<dbReference type="InterPro" id="IPR017439">
    <property type="entry name" value="Amidohydrolase"/>
</dbReference>
<dbReference type="InterPro" id="IPR036264">
    <property type="entry name" value="Bact_exopeptidase_dim_dom"/>
</dbReference>
<dbReference type="PIRSF" id="PIRSF005962">
    <property type="entry name" value="Pept_M20D_amidohydro"/>
    <property type="match status" value="1"/>
</dbReference>
<dbReference type="Gene3D" id="3.40.630.10">
    <property type="entry name" value="Zn peptidases"/>
    <property type="match status" value="1"/>
</dbReference>
<keyword evidence="2" id="KW-0378">Hydrolase</keyword>
<dbReference type="GO" id="GO:0050118">
    <property type="term" value="F:N-acetyldiaminopimelate deacetylase activity"/>
    <property type="evidence" value="ECO:0007669"/>
    <property type="project" value="UniProtKB-EC"/>
</dbReference>
<dbReference type="Pfam" id="PF07687">
    <property type="entry name" value="M20_dimer"/>
    <property type="match status" value="1"/>
</dbReference>
<accession>A0A3B0T236</accession>
<dbReference type="InterPro" id="IPR002933">
    <property type="entry name" value="Peptidase_M20"/>
</dbReference>
<reference evidence="2" key="1">
    <citation type="submission" date="2018-06" db="EMBL/GenBank/DDBJ databases">
        <authorList>
            <person name="Zhirakovskaya E."/>
        </authorList>
    </citation>
    <scope>NUCLEOTIDE SEQUENCE</scope>
</reference>
<dbReference type="EC" id="3.5.1.47" evidence="2"/>
<sequence length="396" mass="43427">MTFNQKDIESAIDKLLPKITEIRQYLHTKPELSLNEFKTSELVREQLSLLDIEVFPPFLSTDVVALLNGGKSERNVTLRADMDALPITEKSSIPYRSRNKGVMHACGHDGHTAIMIGAAIILEKFREQLNGSVRFVFQPGEEIVAAGKDLIEKGILNSPRPIAVLALHGWPGYPVGTICSKPGNLMAAADFFKITLNGKGGHGANSDQKNNPILIGSKIVGRLSSIPSVKFNPSDTVVISIGKFVGGTNPNIIPNEVIIEGSTRYFGKSVGQRIPGLFEEVLKTECSNSEVDYELNYNRPYISTVNNSGIVANCKSYVKKFIGKSAWIDIQEPVMSSEDFSFYIDENPGGMFFLGMGEDSPDLHASSYNFNDKALKRGILFFVLSTIELLSCNTGK</sequence>